<comment type="subcellular location">
    <subcellularLocation>
        <location evidence="1">Cytoplasm</location>
    </subcellularLocation>
</comment>
<evidence type="ECO:0000256" key="2">
    <source>
        <dbReference type="ARBA" id="ARBA00023015"/>
    </source>
</evidence>
<dbReference type="STRING" id="879305.HMPREF9290_0426"/>
<keyword evidence="4" id="KW-0804">Transcription</keyword>
<evidence type="ECO:0000256" key="5">
    <source>
        <dbReference type="ARBA" id="ARBA00046337"/>
    </source>
</evidence>
<dbReference type="EMBL" id="AEXM01000026">
    <property type="protein sequence ID" value="EGC81977.1"/>
    <property type="molecule type" value="Genomic_DNA"/>
</dbReference>
<evidence type="ECO:0000256" key="1">
    <source>
        <dbReference type="ARBA" id="ARBA00004496"/>
    </source>
</evidence>
<dbReference type="InterPro" id="IPR036390">
    <property type="entry name" value="WH_DNA-bd_sf"/>
</dbReference>
<keyword evidence="3" id="KW-0238">DNA-binding</keyword>
<dbReference type="PROSITE" id="PS50995">
    <property type="entry name" value="HTH_MARR_2"/>
    <property type="match status" value="1"/>
</dbReference>
<protein>
    <recommendedName>
        <fullName evidence="6">HTH-type transcriptional regulator SarZ</fullName>
    </recommendedName>
    <alternativeName>
        <fullName evidence="7">Staphylococcal accessory regulator Z</fullName>
    </alternativeName>
</protein>
<dbReference type="eggNOG" id="COG1846">
    <property type="taxonomic scope" value="Bacteria"/>
</dbReference>
<reference evidence="9 10" key="1">
    <citation type="submission" date="2011-01" db="EMBL/GenBank/DDBJ databases">
        <authorList>
            <person name="Durkin A.S."/>
            <person name="Madupu R."/>
            <person name="Torralba M."/>
            <person name="Gillis M."/>
            <person name="Methe B."/>
            <person name="Sutton G."/>
            <person name="Nelson K.E."/>
        </authorList>
    </citation>
    <scope>NUCLEOTIDE SEQUENCE [LARGE SCALE GENOMIC DNA]</scope>
    <source>
        <strain evidence="9 10">ACS-065-V-Col13</strain>
    </source>
</reference>
<evidence type="ECO:0000256" key="7">
    <source>
        <dbReference type="ARBA" id="ARBA00047207"/>
    </source>
</evidence>
<dbReference type="PANTHER" id="PTHR42756">
    <property type="entry name" value="TRANSCRIPTIONAL REGULATOR, MARR"/>
    <property type="match status" value="1"/>
</dbReference>
<sequence>MTKKHIDFFEFNNSIFSMIREISHKIDLLLQDTASELEITPLQLKMIITLYANREKSVSIGSLGKAIGITGGNISNICKRLEKQGFVDRVRSEEDERVVNVMLTDKGNDAACMVDDYFQKIRKDIPEDGIDLNLQTIIDELEALEMLLDKYIARSGL</sequence>
<organism evidence="9 10">
    <name type="scientific">Anaerococcus prevotii ACS-065-V-Col13</name>
    <dbReference type="NCBI Taxonomy" id="879305"/>
    <lineage>
        <taxon>Bacteria</taxon>
        <taxon>Bacillati</taxon>
        <taxon>Bacillota</taxon>
        <taxon>Tissierellia</taxon>
        <taxon>Tissierellales</taxon>
        <taxon>Peptoniphilaceae</taxon>
        <taxon>Anaerococcus</taxon>
    </lineage>
</organism>
<keyword evidence="10" id="KW-1185">Reference proteome</keyword>
<dbReference type="GO" id="GO:0005737">
    <property type="term" value="C:cytoplasm"/>
    <property type="evidence" value="ECO:0007669"/>
    <property type="project" value="UniProtKB-SubCell"/>
</dbReference>
<feature type="domain" description="HTH marR-type" evidence="8">
    <location>
        <begin position="12"/>
        <end position="153"/>
    </location>
</feature>
<dbReference type="Pfam" id="PF22381">
    <property type="entry name" value="Staph_reg_Sar_Rot"/>
    <property type="match status" value="1"/>
</dbReference>
<dbReference type="PRINTS" id="PR00598">
    <property type="entry name" value="HTHMARR"/>
</dbReference>
<dbReference type="RefSeq" id="WP_004835023.1">
    <property type="nucleotide sequence ID" value="NZ_AEXM01000026.1"/>
</dbReference>
<evidence type="ECO:0000259" key="8">
    <source>
        <dbReference type="PROSITE" id="PS50995"/>
    </source>
</evidence>
<dbReference type="Gene3D" id="1.10.10.10">
    <property type="entry name" value="Winged helix-like DNA-binding domain superfamily/Winged helix DNA-binding domain"/>
    <property type="match status" value="1"/>
</dbReference>
<keyword evidence="2" id="KW-0805">Transcription regulation</keyword>
<name>F0GW58_9FIRM</name>
<evidence type="ECO:0000256" key="3">
    <source>
        <dbReference type="ARBA" id="ARBA00023125"/>
    </source>
</evidence>
<dbReference type="InterPro" id="IPR036388">
    <property type="entry name" value="WH-like_DNA-bd_sf"/>
</dbReference>
<evidence type="ECO:0000256" key="6">
    <source>
        <dbReference type="ARBA" id="ARBA00047188"/>
    </source>
</evidence>
<comment type="similarity">
    <text evidence="5">Belongs to the SarZ family.</text>
</comment>
<dbReference type="SUPFAM" id="SSF46785">
    <property type="entry name" value="Winged helix' DNA-binding domain"/>
    <property type="match status" value="1"/>
</dbReference>
<evidence type="ECO:0000313" key="10">
    <source>
        <dbReference type="Proteomes" id="UP000005286"/>
    </source>
</evidence>
<dbReference type="InterPro" id="IPR000835">
    <property type="entry name" value="HTH_MarR-typ"/>
</dbReference>
<dbReference type="PATRIC" id="fig|879305.3.peg.1039"/>
<dbReference type="SMART" id="SM00347">
    <property type="entry name" value="HTH_MARR"/>
    <property type="match status" value="1"/>
</dbReference>
<evidence type="ECO:0000256" key="4">
    <source>
        <dbReference type="ARBA" id="ARBA00023163"/>
    </source>
</evidence>
<dbReference type="AlphaFoldDB" id="F0GW58"/>
<dbReference type="GO" id="GO:0003677">
    <property type="term" value="F:DNA binding"/>
    <property type="evidence" value="ECO:0007669"/>
    <property type="project" value="UniProtKB-KW"/>
</dbReference>
<proteinExistence type="inferred from homology"/>
<dbReference type="InterPro" id="IPR055166">
    <property type="entry name" value="Transc_reg_Sar_Rot_HTH"/>
</dbReference>
<accession>F0GW58</accession>
<evidence type="ECO:0000313" key="9">
    <source>
        <dbReference type="EMBL" id="EGC81977.1"/>
    </source>
</evidence>
<gene>
    <name evidence="9" type="ORF">HMPREF9290_0426</name>
</gene>
<dbReference type="PANTHER" id="PTHR42756:SF1">
    <property type="entry name" value="TRANSCRIPTIONAL REPRESSOR OF EMRAB OPERON"/>
    <property type="match status" value="1"/>
</dbReference>
<comment type="caution">
    <text evidence="9">The sequence shown here is derived from an EMBL/GenBank/DDBJ whole genome shotgun (WGS) entry which is preliminary data.</text>
</comment>
<dbReference type="GO" id="GO:0003700">
    <property type="term" value="F:DNA-binding transcription factor activity"/>
    <property type="evidence" value="ECO:0007669"/>
    <property type="project" value="InterPro"/>
</dbReference>
<dbReference type="Proteomes" id="UP000005286">
    <property type="component" value="Unassembled WGS sequence"/>
</dbReference>